<comment type="subcellular location">
    <subcellularLocation>
        <location evidence="1">Nucleus</location>
    </subcellularLocation>
</comment>
<keyword evidence="13" id="KW-1185">Reference proteome</keyword>
<evidence type="ECO:0000256" key="2">
    <source>
        <dbReference type="ARBA" id="ARBA00022723"/>
    </source>
</evidence>
<keyword evidence="6" id="KW-0539">Nucleus</keyword>
<evidence type="ECO:0000256" key="1">
    <source>
        <dbReference type="ARBA" id="ARBA00004123"/>
    </source>
</evidence>
<dbReference type="CDD" id="cd07765">
    <property type="entry name" value="KRAB_A-box"/>
    <property type="match status" value="1"/>
</dbReference>
<evidence type="ECO:0000256" key="7">
    <source>
        <dbReference type="PROSITE-ProRule" id="PRU00042"/>
    </source>
</evidence>
<dbReference type="PROSITE" id="PS50805">
    <property type="entry name" value="KRAB"/>
    <property type="match status" value="1"/>
</dbReference>
<dbReference type="GO" id="GO:0000977">
    <property type="term" value="F:RNA polymerase II transcription regulatory region sequence-specific DNA binding"/>
    <property type="evidence" value="ECO:0007669"/>
    <property type="project" value="TreeGrafter"/>
</dbReference>
<feature type="domain" description="KRAB-related" evidence="11">
    <location>
        <begin position="74"/>
        <end position="142"/>
    </location>
</feature>
<feature type="non-terminal residue" evidence="12">
    <location>
        <position position="609"/>
    </location>
</feature>
<feature type="domain" description="KRAB" evidence="10">
    <location>
        <begin position="77"/>
        <end position="148"/>
    </location>
</feature>
<feature type="domain" description="C2H2-type" evidence="9">
    <location>
        <begin position="545"/>
        <end position="572"/>
    </location>
</feature>
<comment type="caution">
    <text evidence="12">The sequence shown here is derived from an EMBL/GenBank/DDBJ whole genome shotgun (WGS) entry which is preliminary data.</text>
</comment>
<dbReference type="Pfam" id="PF00096">
    <property type="entry name" value="zf-C2H2"/>
    <property type="match status" value="2"/>
</dbReference>
<dbReference type="Pfam" id="PF01352">
    <property type="entry name" value="KRAB"/>
    <property type="match status" value="1"/>
</dbReference>
<evidence type="ECO:0000256" key="6">
    <source>
        <dbReference type="ARBA" id="ARBA00023242"/>
    </source>
</evidence>
<dbReference type="GO" id="GO:0005634">
    <property type="term" value="C:nucleus"/>
    <property type="evidence" value="ECO:0007669"/>
    <property type="project" value="UniProtKB-SubCell"/>
</dbReference>
<keyword evidence="2" id="KW-0479">Metal-binding</keyword>
<feature type="compositionally biased region" description="Acidic residues" evidence="8">
    <location>
        <begin position="286"/>
        <end position="296"/>
    </location>
</feature>
<feature type="region of interest" description="Disordered" evidence="8">
    <location>
        <begin position="523"/>
        <end position="546"/>
    </location>
</feature>
<organism evidence="12 13">
    <name type="scientific">Peucedramus taeniatus</name>
    <name type="common">Olive warbler</name>
    <dbReference type="NCBI Taxonomy" id="135441"/>
    <lineage>
        <taxon>Eukaryota</taxon>
        <taxon>Metazoa</taxon>
        <taxon>Chordata</taxon>
        <taxon>Craniata</taxon>
        <taxon>Vertebrata</taxon>
        <taxon>Euteleostomi</taxon>
        <taxon>Archelosauria</taxon>
        <taxon>Archosauria</taxon>
        <taxon>Dinosauria</taxon>
        <taxon>Saurischia</taxon>
        <taxon>Theropoda</taxon>
        <taxon>Coelurosauria</taxon>
        <taxon>Aves</taxon>
        <taxon>Neognathae</taxon>
        <taxon>Neoaves</taxon>
        <taxon>Telluraves</taxon>
        <taxon>Australaves</taxon>
        <taxon>Passeriformes</taxon>
        <taxon>Passeroidea</taxon>
        <taxon>Fringillidae</taxon>
        <taxon>Peucedraminae</taxon>
        <taxon>Peucedramus</taxon>
    </lineage>
</organism>
<dbReference type="InterPro" id="IPR036051">
    <property type="entry name" value="KRAB_dom_sf"/>
</dbReference>
<dbReference type="GO" id="GO:0000981">
    <property type="term" value="F:DNA-binding transcription factor activity, RNA polymerase II-specific"/>
    <property type="evidence" value="ECO:0007669"/>
    <property type="project" value="TreeGrafter"/>
</dbReference>
<evidence type="ECO:0000259" key="10">
    <source>
        <dbReference type="PROSITE" id="PS50805"/>
    </source>
</evidence>
<dbReference type="GO" id="GO:0008270">
    <property type="term" value="F:zinc ion binding"/>
    <property type="evidence" value="ECO:0007669"/>
    <property type="project" value="UniProtKB-KW"/>
</dbReference>
<evidence type="ECO:0000259" key="11">
    <source>
        <dbReference type="PROSITE" id="PS50806"/>
    </source>
</evidence>
<dbReference type="AlphaFoldDB" id="A0A852FRJ6"/>
<dbReference type="FunFam" id="3.30.160.60:FF:000145">
    <property type="entry name" value="Zinc finger protein 574"/>
    <property type="match status" value="1"/>
</dbReference>
<dbReference type="Gene3D" id="6.10.140.140">
    <property type="match status" value="1"/>
</dbReference>
<reference evidence="12" key="1">
    <citation type="submission" date="2019-09" db="EMBL/GenBank/DDBJ databases">
        <title>Bird 10,000 Genomes (B10K) Project - Family phase.</title>
        <authorList>
            <person name="Zhang G."/>
        </authorList>
    </citation>
    <scope>NUCLEOTIDE SEQUENCE</scope>
    <source>
        <strain evidence="12">B10K-DU-002-52</strain>
        <tissue evidence="12">Muscle</tissue>
    </source>
</reference>
<dbReference type="Pfam" id="PF13912">
    <property type="entry name" value="zf-C2H2_6"/>
    <property type="match status" value="1"/>
</dbReference>
<dbReference type="InterPro" id="IPR013087">
    <property type="entry name" value="Znf_C2H2_type"/>
</dbReference>
<evidence type="ECO:0000256" key="3">
    <source>
        <dbReference type="ARBA" id="ARBA00022737"/>
    </source>
</evidence>
<dbReference type="SUPFAM" id="SSF57667">
    <property type="entry name" value="beta-beta-alpha zinc fingers"/>
    <property type="match status" value="2"/>
</dbReference>
<evidence type="ECO:0000256" key="5">
    <source>
        <dbReference type="ARBA" id="ARBA00022833"/>
    </source>
</evidence>
<feature type="domain" description="C2H2-type" evidence="9">
    <location>
        <begin position="452"/>
        <end position="479"/>
    </location>
</feature>
<feature type="non-terminal residue" evidence="12">
    <location>
        <position position="1"/>
    </location>
</feature>
<dbReference type="PROSITE" id="PS50806">
    <property type="entry name" value="KRAB_RELATED"/>
    <property type="match status" value="1"/>
</dbReference>
<feature type="region of interest" description="Disordered" evidence="8">
    <location>
        <begin position="131"/>
        <end position="308"/>
    </location>
</feature>
<dbReference type="PANTHER" id="PTHR24381">
    <property type="entry name" value="ZINC FINGER PROTEIN"/>
    <property type="match status" value="1"/>
</dbReference>
<accession>A0A852FRJ6</accession>
<keyword evidence="5" id="KW-0862">Zinc</keyword>
<dbReference type="InterPro" id="IPR001909">
    <property type="entry name" value="KRAB"/>
</dbReference>
<protein>
    <submittedName>
        <fullName evidence="12">ZN783 protein</fullName>
    </submittedName>
</protein>
<dbReference type="SMART" id="SM00355">
    <property type="entry name" value="ZnF_C2H2"/>
    <property type="match status" value="4"/>
</dbReference>
<feature type="domain" description="C2H2-type" evidence="9">
    <location>
        <begin position="573"/>
        <end position="595"/>
    </location>
</feature>
<evidence type="ECO:0000256" key="4">
    <source>
        <dbReference type="ARBA" id="ARBA00022771"/>
    </source>
</evidence>
<dbReference type="SMART" id="SM00349">
    <property type="entry name" value="KRAB"/>
    <property type="match status" value="1"/>
</dbReference>
<proteinExistence type="predicted"/>
<keyword evidence="4 7" id="KW-0863">Zinc-finger</keyword>
<dbReference type="InterPro" id="IPR036236">
    <property type="entry name" value="Znf_C2H2_sf"/>
</dbReference>
<keyword evidence="3" id="KW-0677">Repeat</keyword>
<feature type="domain" description="C2H2-type" evidence="9">
    <location>
        <begin position="424"/>
        <end position="451"/>
    </location>
</feature>
<gene>
    <name evidence="12" type="primary">Znf783_0</name>
    <name evidence="12" type="ORF">PEUTAE_R09038</name>
</gene>
<dbReference type="Gene3D" id="3.30.160.60">
    <property type="entry name" value="Classic Zinc Finger"/>
    <property type="match status" value="4"/>
</dbReference>
<dbReference type="Proteomes" id="UP000629713">
    <property type="component" value="Unassembled WGS sequence"/>
</dbReference>
<dbReference type="SUPFAM" id="SSF109640">
    <property type="entry name" value="KRAB domain (Kruppel-associated box)"/>
    <property type="match status" value="1"/>
</dbReference>
<evidence type="ECO:0000259" key="9">
    <source>
        <dbReference type="PROSITE" id="PS50157"/>
    </source>
</evidence>
<dbReference type="PANTHER" id="PTHR24381:SF269">
    <property type="entry name" value="ZINC FINGER PROTEIN 398"/>
    <property type="match status" value="1"/>
</dbReference>
<dbReference type="PROSITE" id="PS00028">
    <property type="entry name" value="ZINC_FINGER_C2H2_1"/>
    <property type="match status" value="4"/>
</dbReference>
<evidence type="ECO:0000313" key="13">
    <source>
        <dbReference type="Proteomes" id="UP000629713"/>
    </source>
</evidence>
<dbReference type="InterPro" id="IPR003655">
    <property type="entry name" value="aKRAB"/>
</dbReference>
<dbReference type="FunFam" id="3.30.160.60:FF:000340">
    <property type="entry name" value="zinc finger protein 473 isoform X1"/>
    <property type="match status" value="1"/>
</dbReference>
<dbReference type="EMBL" id="WBNO01028442">
    <property type="protein sequence ID" value="NXQ20879.1"/>
    <property type="molecule type" value="Genomic_DNA"/>
</dbReference>
<dbReference type="PROSITE" id="PS50157">
    <property type="entry name" value="ZINC_FINGER_C2H2_2"/>
    <property type="match status" value="4"/>
</dbReference>
<sequence length="609" mass="68455">ELRELRSRTEHAERRLLACENLLGELGSGLAALGTLLQGYGQLQQRLLNLENLLKNRNFWILRLPPGSAGETPKVPLTFDDISVYFNELEWERLERWQKDLYRAVMRGNYETLVSLDYAVSKPDILSQMERDEELSDKEGQDPPWTQTGDSQEPLWAAEERYKADEAAGDETPMEAAPETGDSPKSSWTRSGNSPKSPRTQNGNSPKPPQTQNGDSPESPWTRSGNSPRSPRTQTGDSLKPPQTQVGNSPKSPQAHTEDSQTQTGDSQNPLQTGVPNNQKRPQTPEEMEQQEEASGEDPMPMEAGPELPILMMNVMSLGDRQLGTVAEEDPEMEEDLAEPDTEEALSMEDETLYEGASPEDIKVKEEEPELLEEESTHSPGSEIQKCPKNELVKAKIKKKPSRCETRNLLMGNCRRGYVREWSHPCTECGKRFRLKINLIIHQRSHAKEGPYECPVCEIGFSNKRHLDLHRSIHVKDRAFGAKVWGNVHPELRIRPRRELCGGGGQGLGGGGGHARAAWLGQPKEEPDREGLSSSGILQPPDSKQKCPLCKKSLSRTTSLRRHLKTHMRDRPYCCSSCNKCFTRRSHLLRHEKIHKRALAALQQETNAQ</sequence>
<evidence type="ECO:0000256" key="8">
    <source>
        <dbReference type="SAM" id="MobiDB-lite"/>
    </source>
</evidence>
<evidence type="ECO:0000313" key="12">
    <source>
        <dbReference type="EMBL" id="NXQ20879.1"/>
    </source>
</evidence>
<name>A0A852FRJ6_PEUTA</name>
<feature type="compositionally biased region" description="Polar residues" evidence="8">
    <location>
        <begin position="183"/>
        <end position="282"/>
    </location>
</feature>